<dbReference type="Proteomes" id="UP000177507">
    <property type="component" value="Unassembled WGS sequence"/>
</dbReference>
<dbReference type="EMBL" id="MGJI01000007">
    <property type="protein sequence ID" value="OGN05554.1"/>
    <property type="molecule type" value="Genomic_DNA"/>
</dbReference>
<gene>
    <name evidence="1" type="ORF">A2831_03345</name>
</gene>
<accession>A0A1F8EXF2</accession>
<evidence type="ECO:0000313" key="2">
    <source>
        <dbReference type="Proteomes" id="UP000177507"/>
    </source>
</evidence>
<comment type="caution">
    <text evidence="1">The sequence shown here is derived from an EMBL/GenBank/DDBJ whole genome shotgun (WGS) entry which is preliminary data.</text>
</comment>
<organism evidence="1 2">
    <name type="scientific">Candidatus Yanofskybacteria bacterium RIFCSPHIGHO2_01_FULL_44_17</name>
    <dbReference type="NCBI Taxonomy" id="1802668"/>
    <lineage>
        <taxon>Bacteria</taxon>
        <taxon>Candidatus Yanofskyibacteriota</taxon>
    </lineage>
</organism>
<evidence type="ECO:0000313" key="1">
    <source>
        <dbReference type="EMBL" id="OGN05554.1"/>
    </source>
</evidence>
<sequence>MSDKEKYLLHPLVVNGLNYSMKTRKNGSQINIGHLTNGIIPGAETFWIDLQFEIEQTLKVKVIGMELRPSDFRRPEHKDTIHVIHSDSISNQEFARMIAHEEVEKLNRMHTLAH</sequence>
<proteinExistence type="predicted"/>
<reference evidence="1 2" key="1">
    <citation type="journal article" date="2016" name="Nat. Commun.">
        <title>Thousands of microbial genomes shed light on interconnected biogeochemical processes in an aquifer system.</title>
        <authorList>
            <person name="Anantharaman K."/>
            <person name="Brown C.T."/>
            <person name="Hug L.A."/>
            <person name="Sharon I."/>
            <person name="Castelle C.J."/>
            <person name="Probst A.J."/>
            <person name="Thomas B.C."/>
            <person name="Singh A."/>
            <person name="Wilkins M.J."/>
            <person name="Karaoz U."/>
            <person name="Brodie E.L."/>
            <person name="Williams K.H."/>
            <person name="Hubbard S.S."/>
            <person name="Banfield J.F."/>
        </authorList>
    </citation>
    <scope>NUCLEOTIDE SEQUENCE [LARGE SCALE GENOMIC DNA]</scope>
</reference>
<dbReference type="AlphaFoldDB" id="A0A1F8EXF2"/>
<name>A0A1F8EXF2_9BACT</name>
<protein>
    <submittedName>
        <fullName evidence="1">Uncharacterized protein</fullName>
    </submittedName>
</protein>